<dbReference type="Proteomes" id="UP000642748">
    <property type="component" value="Unassembled WGS sequence"/>
</dbReference>
<dbReference type="Gene3D" id="3.40.190.10">
    <property type="entry name" value="Periplasmic binding protein-like II"/>
    <property type="match status" value="2"/>
</dbReference>
<dbReference type="PANTHER" id="PTHR43649:SF29">
    <property type="entry name" value="OSMOPROTECTIVE COMPOUNDS-BINDING PROTEIN GGTB"/>
    <property type="match status" value="1"/>
</dbReference>
<dbReference type="RefSeq" id="WP_203917779.1">
    <property type="nucleotide sequence ID" value="NZ_BONZ01000021.1"/>
</dbReference>
<gene>
    <name evidence="3" type="ORF">Raf01_22890</name>
</gene>
<protein>
    <submittedName>
        <fullName evidence="3">Sugar ABC transporter substrate-binding protein</fullName>
    </submittedName>
</protein>
<sequence length="430" mass="45826">MTPGRDRGAPAASRRAVLRAAGLAGVSAMAGAGCSLSGRATQVAVPWSDGELDQFRAVLRGYPAPVEVVSAGDDIDAFLRARHLAGTSPDVAILSRPGLVTEYAQRNWLAPLSDDLAAPFRSEWSDLLRWNGRLYGAWVKAAFKSLFWYLPSNVDSVPQTWEDLVALVRRMGAAGSGPVPLAIGAADGWVLTDWLENVLTCVAPAGFYDALARGEPRWTEPPVTESLTLLAELWALPGAFIGGPSRALLTQWDESVVEVTTGRAALVFEADYAQGYAASFGKPGLPAARTFRFPSVDGVRPLVMGGDAAVVLHGSRRGEDLIRYLVGAHAFDPWIAAGGYLSPNLGVRTDRYPEGLQRQLAEEMNDAPVLRFDLSDRLIGSFGGADGVGIWRVLQDFFRSVTAKGADRAAVVNRTAATLNQAARRAGGAP</sequence>
<evidence type="ECO:0000313" key="3">
    <source>
        <dbReference type="EMBL" id="GIH14117.1"/>
    </source>
</evidence>
<evidence type="ECO:0000256" key="2">
    <source>
        <dbReference type="ARBA" id="ARBA00022448"/>
    </source>
</evidence>
<reference evidence="3" key="1">
    <citation type="submission" date="2021-01" db="EMBL/GenBank/DDBJ databases">
        <title>Whole genome shotgun sequence of Rugosimonospora africana NBRC 104875.</title>
        <authorList>
            <person name="Komaki H."/>
            <person name="Tamura T."/>
        </authorList>
    </citation>
    <scope>NUCLEOTIDE SEQUENCE</scope>
    <source>
        <strain evidence="3">NBRC 104875</strain>
    </source>
</reference>
<dbReference type="PANTHER" id="PTHR43649">
    <property type="entry name" value="ARABINOSE-BINDING PROTEIN-RELATED"/>
    <property type="match status" value="1"/>
</dbReference>
<dbReference type="Pfam" id="PF01547">
    <property type="entry name" value="SBP_bac_1"/>
    <property type="match status" value="1"/>
</dbReference>
<evidence type="ECO:0000313" key="4">
    <source>
        <dbReference type="Proteomes" id="UP000642748"/>
    </source>
</evidence>
<evidence type="ECO:0000256" key="1">
    <source>
        <dbReference type="ARBA" id="ARBA00008520"/>
    </source>
</evidence>
<name>A0A8J3QPX5_9ACTN</name>
<proteinExistence type="inferred from homology"/>
<dbReference type="SUPFAM" id="SSF53850">
    <property type="entry name" value="Periplasmic binding protein-like II"/>
    <property type="match status" value="1"/>
</dbReference>
<dbReference type="InterPro" id="IPR050490">
    <property type="entry name" value="Bact_solute-bd_prot1"/>
</dbReference>
<comment type="similarity">
    <text evidence="1">Belongs to the bacterial solute-binding protein 1 family.</text>
</comment>
<comment type="caution">
    <text evidence="3">The sequence shown here is derived from an EMBL/GenBank/DDBJ whole genome shotgun (WGS) entry which is preliminary data.</text>
</comment>
<organism evidence="3 4">
    <name type="scientific">Rugosimonospora africana</name>
    <dbReference type="NCBI Taxonomy" id="556532"/>
    <lineage>
        <taxon>Bacteria</taxon>
        <taxon>Bacillati</taxon>
        <taxon>Actinomycetota</taxon>
        <taxon>Actinomycetes</taxon>
        <taxon>Micromonosporales</taxon>
        <taxon>Micromonosporaceae</taxon>
        <taxon>Rugosimonospora</taxon>
    </lineage>
</organism>
<dbReference type="PROSITE" id="PS51257">
    <property type="entry name" value="PROKAR_LIPOPROTEIN"/>
    <property type="match status" value="1"/>
</dbReference>
<keyword evidence="2" id="KW-0813">Transport</keyword>
<dbReference type="EMBL" id="BONZ01000021">
    <property type="protein sequence ID" value="GIH14117.1"/>
    <property type="molecule type" value="Genomic_DNA"/>
</dbReference>
<dbReference type="InterPro" id="IPR006311">
    <property type="entry name" value="TAT_signal"/>
</dbReference>
<keyword evidence="4" id="KW-1185">Reference proteome</keyword>
<dbReference type="AlphaFoldDB" id="A0A8J3QPX5"/>
<dbReference type="PROSITE" id="PS51318">
    <property type="entry name" value="TAT"/>
    <property type="match status" value="1"/>
</dbReference>
<dbReference type="InterPro" id="IPR006059">
    <property type="entry name" value="SBP"/>
</dbReference>
<accession>A0A8J3QPX5</accession>